<dbReference type="Pfam" id="PF13578">
    <property type="entry name" value="Methyltransf_24"/>
    <property type="match status" value="1"/>
</dbReference>
<reference evidence="1" key="1">
    <citation type="journal article" date="2022" name="Int. J. Syst. Evol. Microbiol.">
        <title>Pseudomonas aegrilactucae sp. nov. and Pseudomonas morbosilactucae sp. nov., pathogens causing bacterial rot of lettuce in Japan.</title>
        <authorList>
            <person name="Sawada H."/>
            <person name="Fujikawa T."/>
            <person name="Satou M."/>
        </authorList>
    </citation>
    <scope>NUCLEOTIDE SEQUENCE</scope>
    <source>
        <strain evidence="1">0166_1</strain>
    </source>
</reference>
<accession>A0A9E6Y252</accession>
<dbReference type="AlphaFoldDB" id="A0A9E6Y252"/>
<sequence>MNVTGIEQGSYFLGRLSSVLGGRDLLPYLGELHESPLPRQFEEIVAGEPRFETKRFASIWQLRLYRIWVYCLVRALRPRVFVETGVLHGMTSAFVLEAMRINGSGRLISVDLPSYVETGPANVDGYTGVLPPGREPGWLVPPQLRGAWELLLGPSLEVLPGVLEREGTIDVFLHDSDHTHETMSGEFALAWPVLRDGGALIADDSTDNTAFAELCARVGREPLLFPNPNEHPHDEARCGLILKPSRSS</sequence>
<protein>
    <recommendedName>
        <fullName evidence="3">Class I SAM-dependent methyltransferase</fullName>
    </recommendedName>
</protein>
<dbReference type="EMBL" id="CP087164">
    <property type="protein sequence ID" value="UGS38644.1"/>
    <property type="molecule type" value="Genomic_DNA"/>
</dbReference>
<proteinExistence type="predicted"/>
<dbReference type="Gene3D" id="3.40.50.150">
    <property type="entry name" value="Vaccinia Virus protein VP39"/>
    <property type="match status" value="1"/>
</dbReference>
<evidence type="ECO:0000313" key="2">
    <source>
        <dbReference type="Proteomes" id="UP001162834"/>
    </source>
</evidence>
<evidence type="ECO:0000313" key="1">
    <source>
        <dbReference type="EMBL" id="UGS38644.1"/>
    </source>
</evidence>
<dbReference type="SUPFAM" id="SSF53335">
    <property type="entry name" value="S-adenosyl-L-methionine-dependent methyltransferases"/>
    <property type="match status" value="1"/>
</dbReference>
<keyword evidence="2" id="KW-1185">Reference proteome</keyword>
<organism evidence="1 2">
    <name type="scientific">Capillimicrobium parvum</name>
    <dbReference type="NCBI Taxonomy" id="2884022"/>
    <lineage>
        <taxon>Bacteria</taxon>
        <taxon>Bacillati</taxon>
        <taxon>Actinomycetota</taxon>
        <taxon>Thermoleophilia</taxon>
        <taxon>Solirubrobacterales</taxon>
        <taxon>Capillimicrobiaceae</taxon>
        <taxon>Capillimicrobium</taxon>
    </lineage>
</organism>
<dbReference type="KEGG" id="sbae:DSM104329_05074"/>
<dbReference type="RefSeq" id="WP_259312662.1">
    <property type="nucleotide sequence ID" value="NZ_CP087164.1"/>
</dbReference>
<dbReference type="Proteomes" id="UP001162834">
    <property type="component" value="Chromosome"/>
</dbReference>
<evidence type="ECO:0008006" key="3">
    <source>
        <dbReference type="Google" id="ProtNLM"/>
    </source>
</evidence>
<gene>
    <name evidence="1" type="ORF">DSM104329_05074</name>
</gene>
<dbReference type="InterPro" id="IPR029063">
    <property type="entry name" value="SAM-dependent_MTases_sf"/>
</dbReference>
<name>A0A9E6Y252_9ACTN</name>